<gene>
    <name evidence="2" type="ORF">PCHDS_000380600</name>
</gene>
<dbReference type="InterPro" id="IPR006486">
    <property type="entry name" value="PYST_A"/>
</dbReference>
<dbReference type="NCBIfam" id="TIGR01599">
    <property type="entry name" value="PYST-A"/>
    <property type="match status" value="1"/>
</dbReference>
<evidence type="ECO:0000313" key="3">
    <source>
        <dbReference type="Proteomes" id="UP000507536"/>
    </source>
</evidence>
<dbReference type="EMBL" id="LT608193">
    <property type="protein sequence ID" value="SCM10026.1"/>
    <property type="molecule type" value="Genomic_DNA"/>
</dbReference>
<dbReference type="Proteomes" id="UP000507536">
    <property type="component" value="Chromosome 13"/>
</dbReference>
<dbReference type="SUPFAM" id="SSF55961">
    <property type="entry name" value="Bet v1-like"/>
    <property type="match status" value="1"/>
</dbReference>
<evidence type="ECO:0000313" key="2">
    <source>
        <dbReference type="EMBL" id="SCM10026.1"/>
    </source>
</evidence>
<protein>
    <submittedName>
        <fullName evidence="2">Fam-a protein</fullName>
    </submittedName>
</protein>
<reference evidence="2 3" key="1">
    <citation type="submission" date="2016-08" db="EMBL/GenBank/DDBJ databases">
        <authorList>
            <consortium name="Pathogen Informatics"/>
        </authorList>
    </citation>
    <scope>NUCLEOTIDE SEQUENCE [LARGE SCALE GENOMIC DNA]</scope>
    <source>
        <strain evidence="2 3">DS</strain>
    </source>
</reference>
<accession>A0A1C6XVS2</accession>
<dbReference type="AlphaFoldDB" id="A0A1C6XVS2"/>
<evidence type="ECO:0000256" key="1">
    <source>
        <dbReference type="SAM" id="SignalP"/>
    </source>
</evidence>
<proteinExistence type="predicted"/>
<organism evidence="2 3">
    <name type="scientific">Plasmodium chabaudi adami</name>
    <dbReference type="NCBI Taxonomy" id="5826"/>
    <lineage>
        <taxon>Eukaryota</taxon>
        <taxon>Sar</taxon>
        <taxon>Alveolata</taxon>
        <taxon>Apicomplexa</taxon>
        <taxon>Aconoidasida</taxon>
        <taxon>Haemosporida</taxon>
        <taxon>Plasmodiidae</taxon>
        <taxon>Plasmodium</taxon>
        <taxon>Plasmodium (Vinckeia)</taxon>
    </lineage>
</organism>
<sequence length="325" mass="37238">MNIGYIKIALALLSVAGYVQNIAFASDSAPASNPSNEESKQQLFIDPEEAKQQLSIDPEEDKQQLFIDPEEAKQQLFIDPEEAKQQLFIDPEEAKQAADVMADALALAQEHAQNTNDYELYYKKDDEAILYFKNFKDTVIGKLELIVPNPDSYDGIINMLMDPNGPKKIYKTFTDGTLSRIYDPNLLIVRQQYKSIWGSWQRHFYALVNKVESSEDETAIIMVSLDVNDYNNRPYKIHVNPIVESANLFKPNINSQEDIRNKESKKMYINLVTFFIKKEENCVKVTFVGSIDMNAYSRASQQTLRKIAAEDILLIAKLRNIFKKE</sequence>
<dbReference type="Gene3D" id="3.30.530.20">
    <property type="match status" value="1"/>
</dbReference>
<keyword evidence="1" id="KW-0732">Signal</keyword>
<name>A0A1C6XVS2_PLACE</name>
<dbReference type="InterPro" id="IPR023393">
    <property type="entry name" value="START-like_dom_sf"/>
</dbReference>
<feature type="chain" id="PRO_5008750865" evidence="1">
    <location>
        <begin position="22"/>
        <end position="325"/>
    </location>
</feature>
<feature type="signal peptide" evidence="1">
    <location>
        <begin position="1"/>
        <end position="21"/>
    </location>
</feature>